<evidence type="ECO:0000256" key="2">
    <source>
        <dbReference type="ARBA" id="ARBA00022803"/>
    </source>
</evidence>
<keyword evidence="1" id="KW-0677">Repeat</keyword>
<dbReference type="PANTHER" id="PTHR44314:SF1">
    <property type="entry name" value="CILIA- AND FLAGELLA-ASSOCIATED PROTEIN 70"/>
    <property type="match status" value="1"/>
</dbReference>
<accession>A0A0A9YPZ7</accession>
<dbReference type="InterPro" id="IPR011990">
    <property type="entry name" value="TPR-like_helical_dom_sf"/>
</dbReference>
<dbReference type="Pfam" id="PF13432">
    <property type="entry name" value="TPR_16"/>
    <property type="match status" value="1"/>
</dbReference>
<gene>
    <name evidence="3" type="primary">TTC18</name>
    <name evidence="3" type="ORF">CM83_100078</name>
</gene>
<feature type="non-terminal residue" evidence="3">
    <location>
        <position position="1"/>
    </location>
</feature>
<dbReference type="GO" id="GO:0031514">
    <property type="term" value="C:motile cilium"/>
    <property type="evidence" value="ECO:0007669"/>
    <property type="project" value="TreeGrafter"/>
</dbReference>
<dbReference type="Gene3D" id="1.25.40.10">
    <property type="entry name" value="Tetratricopeptide repeat domain"/>
    <property type="match status" value="2"/>
</dbReference>
<dbReference type="GO" id="GO:0003341">
    <property type="term" value="P:cilium movement"/>
    <property type="evidence" value="ECO:0007669"/>
    <property type="project" value="TreeGrafter"/>
</dbReference>
<dbReference type="PANTHER" id="PTHR44314">
    <property type="entry name" value="CILIA- AND FLAGELLA-ASSOCIATED PROTEIN 70"/>
    <property type="match status" value="1"/>
</dbReference>
<keyword evidence="2" id="KW-0802">TPR repeat</keyword>
<name>A0A0A9YPZ7_LYGHE</name>
<evidence type="ECO:0000256" key="1">
    <source>
        <dbReference type="ARBA" id="ARBA00022737"/>
    </source>
</evidence>
<reference evidence="3" key="2">
    <citation type="submission" date="2014-07" db="EMBL/GenBank/DDBJ databases">
        <authorList>
            <person name="Hull J."/>
        </authorList>
    </citation>
    <scope>NUCLEOTIDE SEQUENCE</scope>
</reference>
<feature type="non-terminal residue" evidence="3">
    <location>
        <position position="303"/>
    </location>
</feature>
<dbReference type="SUPFAM" id="SSF48452">
    <property type="entry name" value="TPR-like"/>
    <property type="match status" value="1"/>
</dbReference>
<reference evidence="3" key="1">
    <citation type="journal article" date="2014" name="PLoS ONE">
        <title>Transcriptome-Based Identification of ABC Transporters in the Western Tarnished Plant Bug Lygus hesperus.</title>
        <authorList>
            <person name="Hull J.J."/>
            <person name="Chaney K."/>
            <person name="Geib S.M."/>
            <person name="Fabrick J.A."/>
            <person name="Brent C.S."/>
            <person name="Walsh D."/>
            <person name="Lavine L.C."/>
        </authorList>
    </citation>
    <scope>NUCLEOTIDE SEQUENCE</scope>
</reference>
<evidence type="ECO:0000313" key="3">
    <source>
        <dbReference type="EMBL" id="JAG34309.1"/>
    </source>
</evidence>
<dbReference type="InterPro" id="IPR052628">
    <property type="entry name" value="CFAP70"/>
</dbReference>
<proteinExistence type="predicted"/>
<dbReference type="SMART" id="SM00028">
    <property type="entry name" value="TPR"/>
    <property type="match status" value="3"/>
</dbReference>
<protein>
    <submittedName>
        <fullName evidence="3">Tetratricopeptide repeat protein 18</fullName>
    </submittedName>
</protein>
<dbReference type="InterPro" id="IPR019734">
    <property type="entry name" value="TPR_rpt"/>
</dbReference>
<dbReference type="EMBL" id="GBHO01009295">
    <property type="protein sequence ID" value="JAG34309.1"/>
    <property type="molecule type" value="Transcribed_RNA"/>
</dbReference>
<dbReference type="GO" id="GO:0070062">
    <property type="term" value="C:extracellular exosome"/>
    <property type="evidence" value="ECO:0007669"/>
    <property type="project" value="TreeGrafter"/>
</dbReference>
<organism evidence="3">
    <name type="scientific">Lygus hesperus</name>
    <name type="common">Western plant bug</name>
    <dbReference type="NCBI Taxonomy" id="30085"/>
    <lineage>
        <taxon>Eukaryota</taxon>
        <taxon>Metazoa</taxon>
        <taxon>Ecdysozoa</taxon>
        <taxon>Arthropoda</taxon>
        <taxon>Hexapoda</taxon>
        <taxon>Insecta</taxon>
        <taxon>Pterygota</taxon>
        <taxon>Neoptera</taxon>
        <taxon>Paraneoptera</taxon>
        <taxon>Hemiptera</taxon>
        <taxon>Heteroptera</taxon>
        <taxon>Panheteroptera</taxon>
        <taxon>Cimicomorpha</taxon>
        <taxon>Miridae</taxon>
        <taxon>Mirini</taxon>
        <taxon>Lygus</taxon>
    </lineage>
</organism>
<dbReference type="GO" id="GO:0060271">
    <property type="term" value="P:cilium assembly"/>
    <property type="evidence" value="ECO:0007669"/>
    <property type="project" value="TreeGrafter"/>
</dbReference>
<sequence length="303" mass="35126">AADITLILAVKTLNDLQPAFEDLKTPLLTWDEVSVKSNLFLRSAMYFLRFNLYEFAEICLAKELERKKERTLKYYYYLAVSHHLMGRYEDSNNHLEQALRLHWENQLVWTLIGHNYYHLGKMTDAMNAYDFALNETTNEDDLHLIHLRKGFHYLDNSQPEEAKNSFLRALVQHQTPLAWLGLGMACYALDDMKDAELALIESNSLDCTMALTWAYLALVNLRKVNYDMFTQCMSQARKYGLDDEDLLNRIEAMRHEINCEESSTAHLKKMPPDLEGFRRSLLGTSGQILVDSVFIKKPGEQEG</sequence>
<dbReference type="AlphaFoldDB" id="A0A0A9YPZ7"/>